<keyword evidence="9" id="KW-1185">Reference proteome</keyword>
<evidence type="ECO:0000259" key="7">
    <source>
        <dbReference type="Pfam" id="PF00082"/>
    </source>
</evidence>
<accession>A0A1Y2HWE1</accession>
<organism evidence="8 9">
    <name type="scientific">Catenaria anguillulae PL171</name>
    <dbReference type="NCBI Taxonomy" id="765915"/>
    <lineage>
        <taxon>Eukaryota</taxon>
        <taxon>Fungi</taxon>
        <taxon>Fungi incertae sedis</taxon>
        <taxon>Blastocladiomycota</taxon>
        <taxon>Blastocladiomycetes</taxon>
        <taxon>Blastocladiales</taxon>
        <taxon>Catenariaceae</taxon>
        <taxon>Catenaria</taxon>
    </lineage>
</organism>
<dbReference type="GO" id="GO:0004252">
    <property type="term" value="F:serine-type endopeptidase activity"/>
    <property type="evidence" value="ECO:0007669"/>
    <property type="project" value="UniProtKB-UniRule"/>
</dbReference>
<keyword evidence="2 5" id="KW-0645">Protease</keyword>
<name>A0A1Y2HWE1_9FUNG</name>
<feature type="non-terminal residue" evidence="8">
    <location>
        <position position="1"/>
    </location>
</feature>
<dbReference type="InterPro" id="IPR000209">
    <property type="entry name" value="Peptidase_S8/S53_dom"/>
</dbReference>
<dbReference type="InterPro" id="IPR036852">
    <property type="entry name" value="Peptidase_S8/S53_dom_sf"/>
</dbReference>
<reference evidence="8 9" key="1">
    <citation type="submission" date="2016-07" db="EMBL/GenBank/DDBJ databases">
        <title>Pervasive Adenine N6-methylation of Active Genes in Fungi.</title>
        <authorList>
            <consortium name="DOE Joint Genome Institute"/>
            <person name="Mondo S.J."/>
            <person name="Dannebaum R.O."/>
            <person name="Kuo R.C."/>
            <person name="Labutti K."/>
            <person name="Haridas S."/>
            <person name="Kuo A."/>
            <person name="Salamov A."/>
            <person name="Ahrendt S.R."/>
            <person name="Lipzen A."/>
            <person name="Sullivan W."/>
            <person name="Andreopoulos W.B."/>
            <person name="Clum A."/>
            <person name="Lindquist E."/>
            <person name="Daum C."/>
            <person name="Ramamoorthy G.K."/>
            <person name="Gryganskyi A."/>
            <person name="Culley D."/>
            <person name="Magnuson J.K."/>
            <person name="James T.Y."/>
            <person name="O'Malley M.A."/>
            <person name="Stajich J.E."/>
            <person name="Spatafora J.W."/>
            <person name="Visel A."/>
            <person name="Grigoriev I.V."/>
        </authorList>
    </citation>
    <scope>NUCLEOTIDE SEQUENCE [LARGE SCALE GENOMIC DNA]</scope>
    <source>
        <strain evidence="8 9">PL171</strain>
    </source>
</reference>
<evidence type="ECO:0000256" key="6">
    <source>
        <dbReference type="RuleBase" id="RU003355"/>
    </source>
</evidence>
<dbReference type="AlphaFoldDB" id="A0A1Y2HWE1"/>
<gene>
    <name evidence="8" type="ORF">BCR44DRAFT_1375799</name>
</gene>
<evidence type="ECO:0000256" key="3">
    <source>
        <dbReference type="ARBA" id="ARBA00022801"/>
    </source>
</evidence>
<dbReference type="InterPro" id="IPR015500">
    <property type="entry name" value="Peptidase_S8_subtilisin-rel"/>
</dbReference>
<feature type="non-terminal residue" evidence="8">
    <location>
        <position position="347"/>
    </location>
</feature>
<comment type="similarity">
    <text evidence="1 5 6">Belongs to the peptidase S8 family.</text>
</comment>
<protein>
    <submittedName>
        <fullName evidence="8">Peptidase S8/S53 domain-containing protein</fullName>
    </submittedName>
</protein>
<feature type="active site" description="Charge relay system" evidence="5">
    <location>
        <position position="107"/>
    </location>
</feature>
<dbReference type="PANTHER" id="PTHR43806">
    <property type="entry name" value="PEPTIDASE S8"/>
    <property type="match status" value="1"/>
</dbReference>
<feature type="active site" description="Charge relay system" evidence="5">
    <location>
        <position position="139"/>
    </location>
</feature>
<evidence type="ECO:0000256" key="1">
    <source>
        <dbReference type="ARBA" id="ARBA00011073"/>
    </source>
</evidence>
<dbReference type="FunFam" id="3.40.50.200:FF:000007">
    <property type="entry name" value="Subtilisin-like serine protease"/>
    <property type="match status" value="1"/>
</dbReference>
<dbReference type="PRINTS" id="PR00723">
    <property type="entry name" value="SUBTILISIN"/>
</dbReference>
<sequence length="347" mass="36343">TKLATAIAQENAKESTTLEHKVNHEYNIHGQFRGFAGQFSPTFVARVLSRDSSISLIEPDGKVTAFGTQGGNVPWGLRRISQRTRATQEPYYYPDSAGSGVTAYVLDTGIATEHREFQGRARWGRTFCAGCPDRDDHGHGTHCAGTIASATYGVAKRASVVAVKVLDSNGKGDWSNVIAGINWVVEQVQKSGNKRALMSMSLGGGGNQTLADQAVEAAIAAGVHVIAAAGNDGASACNVSPARVRDTITVGATDPSDRLASFSNWGRCVSLLAPGVNIRSTLPGGRNEEQSGTSMAAPHAAGVAALLLADSPNGLMPAELKRRMLSLATKDVVSNTKGSPNLLLFNG</sequence>
<dbReference type="GO" id="GO:0005615">
    <property type="term" value="C:extracellular space"/>
    <property type="evidence" value="ECO:0007669"/>
    <property type="project" value="TreeGrafter"/>
</dbReference>
<dbReference type="InterPro" id="IPR050131">
    <property type="entry name" value="Peptidase_S8_subtilisin-like"/>
</dbReference>
<dbReference type="InterPro" id="IPR022398">
    <property type="entry name" value="Peptidase_S8_His-AS"/>
</dbReference>
<dbReference type="InterPro" id="IPR023827">
    <property type="entry name" value="Peptidase_S8_Asp-AS"/>
</dbReference>
<dbReference type="InterPro" id="IPR023828">
    <property type="entry name" value="Peptidase_S8_Ser-AS"/>
</dbReference>
<evidence type="ECO:0000313" key="8">
    <source>
        <dbReference type="EMBL" id="ORZ38061.1"/>
    </source>
</evidence>
<dbReference type="SUPFAM" id="SSF52743">
    <property type="entry name" value="Subtilisin-like"/>
    <property type="match status" value="1"/>
</dbReference>
<feature type="domain" description="Peptidase S8/S53" evidence="7">
    <location>
        <begin position="98"/>
        <end position="331"/>
    </location>
</feature>
<dbReference type="InterPro" id="IPR034193">
    <property type="entry name" value="PCSK9_ProteinaseK-like"/>
</dbReference>
<proteinExistence type="inferred from homology"/>
<dbReference type="Proteomes" id="UP000193411">
    <property type="component" value="Unassembled WGS sequence"/>
</dbReference>
<dbReference type="STRING" id="765915.A0A1Y2HWE1"/>
<dbReference type="PROSITE" id="PS00138">
    <property type="entry name" value="SUBTILASE_SER"/>
    <property type="match status" value="1"/>
</dbReference>
<dbReference type="Gene3D" id="3.30.70.80">
    <property type="entry name" value="Peptidase S8 propeptide/proteinase inhibitor I9"/>
    <property type="match status" value="1"/>
</dbReference>
<evidence type="ECO:0000256" key="5">
    <source>
        <dbReference type="PROSITE-ProRule" id="PRU01240"/>
    </source>
</evidence>
<evidence type="ECO:0000256" key="2">
    <source>
        <dbReference type="ARBA" id="ARBA00022670"/>
    </source>
</evidence>
<dbReference type="CDD" id="cd04077">
    <property type="entry name" value="Peptidases_S8_PCSK9_ProteinaseK_like"/>
    <property type="match status" value="1"/>
</dbReference>
<dbReference type="PANTHER" id="PTHR43806:SF11">
    <property type="entry name" value="CEREVISIN-RELATED"/>
    <property type="match status" value="1"/>
</dbReference>
<keyword evidence="3 5" id="KW-0378">Hydrolase</keyword>
<dbReference type="EMBL" id="MCFL01000010">
    <property type="protein sequence ID" value="ORZ38061.1"/>
    <property type="molecule type" value="Genomic_DNA"/>
</dbReference>
<dbReference type="GO" id="GO:0006508">
    <property type="term" value="P:proteolysis"/>
    <property type="evidence" value="ECO:0007669"/>
    <property type="project" value="UniProtKB-KW"/>
</dbReference>
<keyword evidence="4 5" id="KW-0720">Serine protease</keyword>
<evidence type="ECO:0000313" key="9">
    <source>
        <dbReference type="Proteomes" id="UP000193411"/>
    </source>
</evidence>
<dbReference type="InterPro" id="IPR037045">
    <property type="entry name" value="S8pro/Inhibitor_I9_sf"/>
</dbReference>
<feature type="active site" description="Charge relay system" evidence="5">
    <location>
        <position position="294"/>
    </location>
</feature>
<dbReference type="Gene3D" id="3.40.50.200">
    <property type="entry name" value="Peptidase S8/S53 domain"/>
    <property type="match status" value="1"/>
</dbReference>
<dbReference type="Pfam" id="PF00082">
    <property type="entry name" value="Peptidase_S8"/>
    <property type="match status" value="1"/>
</dbReference>
<dbReference type="OrthoDB" id="206201at2759"/>
<dbReference type="PROSITE" id="PS00137">
    <property type="entry name" value="SUBTILASE_HIS"/>
    <property type="match status" value="1"/>
</dbReference>
<dbReference type="PROSITE" id="PS00136">
    <property type="entry name" value="SUBTILASE_ASP"/>
    <property type="match status" value="1"/>
</dbReference>
<dbReference type="PROSITE" id="PS51892">
    <property type="entry name" value="SUBTILASE"/>
    <property type="match status" value="1"/>
</dbReference>
<evidence type="ECO:0000256" key="4">
    <source>
        <dbReference type="ARBA" id="ARBA00022825"/>
    </source>
</evidence>
<comment type="caution">
    <text evidence="8">The sequence shown here is derived from an EMBL/GenBank/DDBJ whole genome shotgun (WGS) entry which is preliminary data.</text>
</comment>